<dbReference type="Gene3D" id="2.60.40.10">
    <property type="entry name" value="Immunoglobulins"/>
    <property type="match status" value="2"/>
</dbReference>
<dbReference type="InterPro" id="IPR002105">
    <property type="entry name" value="Dockerin_1_rpt"/>
</dbReference>
<dbReference type="CDD" id="cd14256">
    <property type="entry name" value="Dockerin_I"/>
    <property type="match status" value="1"/>
</dbReference>
<proteinExistence type="predicted"/>
<dbReference type="AlphaFoldDB" id="A0A0S7WMK1"/>
<gene>
    <name evidence="4" type="ORF">AMJ40_00005</name>
</gene>
<dbReference type="EMBL" id="LIZT01000001">
    <property type="protein sequence ID" value="KPJ51380.1"/>
    <property type="molecule type" value="Genomic_DNA"/>
</dbReference>
<dbReference type="Pfam" id="PF00404">
    <property type="entry name" value="Dockerin_1"/>
    <property type="match status" value="1"/>
</dbReference>
<comment type="caution">
    <text evidence="4">The sequence shown here is derived from an EMBL/GenBank/DDBJ whole genome shotgun (WGS) entry which is preliminary data.</text>
</comment>
<name>A0A0S7WMK1_UNCT6</name>
<organism evidence="4 5">
    <name type="scientific">candidate division TA06 bacterium DG_26</name>
    <dbReference type="NCBI Taxonomy" id="1703771"/>
    <lineage>
        <taxon>Bacteria</taxon>
        <taxon>Bacteria division TA06</taxon>
    </lineage>
</organism>
<feature type="non-terminal residue" evidence="4">
    <location>
        <position position="898"/>
    </location>
</feature>
<sequence>MSKKILLVSVLLVSSAALVAAIGGTKPYPKAIQKAAGEREGEPTPVIESTPLKAHTRWTTPQQEQRMGQWIRASDTGESSPGKAFSPQPDTLRYDSWPGSGQYLYFNGAVWGDVRFTVLNDSFQLSSVYLFLRNTASGVTVCTVYISPDTLGQGAFAGCHLPDIGNAYDTIVTAVPTSSGWTQVDISPPIKFKPSGTNFHVTAGLSAADIGWMFTVDMDGSSTFRSMLADPDLADTTWWCGMPYDLIIRAGGTLWGQVTDLAVMTISNDLDLFFPETGSTVQFEATVRNVGETSILAGDYDITFAVKDTLGAVTSLGTASNTAQIGPGATQTISAPSTWTASPEADYVAYAYLSYSDPSDLNADNDTAAMSQQPFTGTHLDYTDPWEHSYYSIHFIDGAQIAMKYATHCDAVVIDSIAFAATFAVTGDEWIHLYIWDGDKLDEPTNLVWEDSVYVHCDQTEVYYIVVNDVSQTVNGPTFTVGFGAYEEGSQYIEPYYESAPMLACPDGPGDAGNLQMHPVGWTRFVGSSWERDLNDWVIDAFARCVPLAEYEVAPIRIDFPTNANWLRPESLYTASATVRNNGTQTVSFNVAADDGQAWSGSGTVTNLLPGDTYTVSFTPDWVPDTLLKDYRFTIITQLVGDEIPENDTLVGYIIRATYPDSCHLWLDDGSEDTVWIGGSVYYLSADVWWGNEFMASDCSFDSAIVSHVSVFTGTYHSEPEDTAFPDDYVDPFEISIWKQVGNETVMVSMDTVLGDMDESGLVWWIPNPPPVVLHDEHFWVLMSNVVDSRGDESVTYDTVLNYPTRQWGYHPDLGWWNPVDNGDTFPDWNIRAWLDPVAAPGYACGDANGDGRITIADATYLVAFIYRGGPAPLGRGDVNMDGRTTIADATYLVAFIY</sequence>
<dbReference type="InterPro" id="IPR016134">
    <property type="entry name" value="Dockerin_dom"/>
</dbReference>
<reference evidence="4 5" key="1">
    <citation type="journal article" date="2015" name="Microbiome">
        <title>Genomic resolution of linkages in carbon, nitrogen, and sulfur cycling among widespread estuary sediment bacteria.</title>
        <authorList>
            <person name="Baker B.J."/>
            <person name="Lazar C.S."/>
            <person name="Teske A.P."/>
            <person name="Dick G.J."/>
        </authorList>
    </citation>
    <scope>NUCLEOTIDE SEQUENCE [LARGE SCALE GENOMIC DNA]</scope>
    <source>
        <strain evidence="4">DG_26</strain>
    </source>
</reference>
<evidence type="ECO:0000313" key="4">
    <source>
        <dbReference type="EMBL" id="KPJ51380.1"/>
    </source>
</evidence>
<dbReference type="InterPro" id="IPR036439">
    <property type="entry name" value="Dockerin_dom_sf"/>
</dbReference>
<feature type="region of interest" description="Disordered" evidence="1">
    <location>
        <begin position="72"/>
        <end position="91"/>
    </location>
</feature>
<keyword evidence="2" id="KW-0732">Signal</keyword>
<protein>
    <recommendedName>
        <fullName evidence="3">Dockerin domain-containing protein</fullName>
    </recommendedName>
</protein>
<dbReference type="SUPFAM" id="SSF63446">
    <property type="entry name" value="Type I dockerin domain"/>
    <property type="match status" value="1"/>
</dbReference>
<evidence type="ECO:0000256" key="1">
    <source>
        <dbReference type="SAM" id="MobiDB-lite"/>
    </source>
</evidence>
<dbReference type="PROSITE" id="PS51766">
    <property type="entry name" value="DOCKERIN"/>
    <property type="match status" value="1"/>
</dbReference>
<evidence type="ECO:0000313" key="5">
    <source>
        <dbReference type="Proteomes" id="UP000051124"/>
    </source>
</evidence>
<dbReference type="GO" id="GO:0000272">
    <property type="term" value="P:polysaccharide catabolic process"/>
    <property type="evidence" value="ECO:0007669"/>
    <property type="project" value="InterPro"/>
</dbReference>
<feature type="domain" description="Dockerin" evidence="3">
    <location>
        <begin position="841"/>
        <end position="898"/>
    </location>
</feature>
<dbReference type="Gene3D" id="1.10.1330.10">
    <property type="entry name" value="Dockerin domain"/>
    <property type="match status" value="1"/>
</dbReference>
<evidence type="ECO:0000256" key="2">
    <source>
        <dbReference type="SAM" id="SignalP"/>
    </source>
</evidence>
<feature type="signal peptide" evidence="2">
    <location>
        <begin position="1"/>
        <end position="20"/>
    </location>
</feature>
<accession>A0A0S7WMK1</accession>
<feature type="chain" id="PRO_5006639579" description="Dockerin domain-containing protein" evidence="2">
    <location>
        <begin position="21"/>
        <end position="898"/>
    </location>
</feature>
<dbReference type="InterPro" id="IPR013783">
    <property type="entry name" value="Ig-like_fold"/>
</dbReference>
<evidence type="ECO:0000259" key="3">
    <source>
        <dbReference type="PROSITE" id="PS51766"/>
    </source>
</evidence>
<dbReference type="Proteomes" id="UP000051124">
    <property type="component" value="Unassembled WGS sequence"/>
</dbReference>
<dbReference type="GO" id="GO:0004553">
    <property type="term" value="F:hydrolase activity, hydrolyzing O-glycosyl compounds"/>
    <property type="evidence" value="ECO:0007669"/>
    <property type="project" value="InterPro"/>
</dbReference>